<evidence type="ECO:0000256" key="3">
    <source>
        <dbReference type="ARBA" id="ARBA00022525"/>
    </source>
</evidence>
<dbReference type="InterPro" id="IPR044859">
    <property type="entry name" value="Allene_oxi_cyc_Dirigent"/>
</dbReference>
<protein>
    <recommendedName>
        <fullName evidence="4">Dirigent protein</fullName>
    </recommendedName>
</protein>
<evidence type="ECO:0000256" key="1">
    <source>
        <dbReference type="ARBA" id="ARBA00010746"/>
    </source>
</evidence>
<evidence type="ECO:0000313" key="6">
    <source>
        <dbReference type="Proteomes" id="UP000026961"/>
    </source>
</evidence>
<comment type="similarity">
    <text evidence="1 4">Belongs to the plant dirigent protein family.</text>
</comment>
<dbReference type="EnsemblPlants" id="OGLUM12G05300.1">
    <property type="protein sequence ID" value="OGLUM12G05300.1"/>
    <property type="gene ID" value="OGLUM12G05300"/>
</dbReference>
<dbReference type="GO" id="GO:0009699">
    <property type="term" value="P:phenylpropanoid biosynthetic process"/>
    <property type="evidence" value="ECO:0007669"/>
    <property type="project" value="UniProtKB-ARBA"/>
</dbReference>
<comment type="function">
    <text evidence="4">Dirigent proteins impart stereoselectivity on the phenoxy radical-coupling reaction, yielding optically active lignans from two molecules of coniferyl alcohol in the biosynthesis of lignans, flavonolignans, and alkaloids and thus plays a central role in plant secondary metabolism.</text>
</comment>
<dbReference type="Gene3D" id="2.40.480.10">
    <property type="entry name" value="Allene oxide cyclase-like"/>
    <property type="match status" value="1"/>
</dbReference>
<evidence type="ECO:0000313" key="5">
    <source>
        <dbReference type="EnsemblPlants" id="OGLUM12G05300.1"/>
    </source>
</evidence>
<keyword evidence="3 4" id="KW-0964">Secreted</keyword>
<dbReference type="Gramene" id="OGLUM12G05300.1">
    <property type="protein sequence ID" value="OGLUM12G05300.1"/>
    <property type="gene ID" value="OGLUM12G05300"/>
</dbReference>
<organism evidence="5">
    <name type="scientific">Oryza glumipatula</name>
    <dbReference type="NCBI Taxonomy" id="40148"/>
    <lineage>
        <taxon>Eukaryota</taxon>
        <taxon>Viridiplantae</taxon>
        <taxon>Streptophyta</taxon>
        <taxon>Embryophyta</taxon>
        <taxon>Tracheophyta</taxon>
        <taxon>Spermatophyta</taxon>
        <taxon>Magnoliopsida</taxon>
        <taxon>Liliopsida</taxon>
        <taxon>Poales</taxon>
        <taxon>Poaceae</taxon>
        <taxon>BOP clade</taxon>
        <taxon>Oryzoideae</taxon>
        <taxon>Oryzeae</taxon>
        <taxon>Oryzinae</taxon>
        <taxon>Oryza</taxon>
    </lineage>
</organism>
<feature type="chain" id="PRO_5008190818" description="Dirigent protein" evidence="4">
    <location>
        <begin position="30"/>
        <end position="184"/>
    </location>
</feature>
<dbReference type="PANTHER" id="PTHR21495">
    <property type="entry name" value="NUCLEOPORIN-RELATED"/>
    <property type="match status" value="1"/>
</dbReference>
<proteinExistence type="inferred from homology"/>
<dbReference type="Pfam" id="PF03018">
    <property type="entry name" value="Dirigent"/>
    <property type="match status" value="1"/>
</dbReference>
<keyword evidence="4" id="KW-0052">Apoplast</keyword>
<reference evidence="5" key="2">
    <citation type="submission" date="2018-05" db="EMBL/GenBank/DDBJ databases">
        <title>OgluRS3 (Oryza glumaepatula Reference Sequence Version 3).</title>
        <authorList>
            <person name="Zhang J."/>
            <person name="Kudrna D."/>
            <person name="Lee S."/>
            <person name="Talag J."/>
            <person name="Welchert J."/>
            <person name="Wing R.A."/>
        </authorList>
    </citation>
    <scope>NUCLEOTIDE SEQUENCE [LARGE SCALE GENOMIC DNA]</scope>
</reference>
<name>A0A0E0BPP9_9ORYZ</name>
<keyword evidence="6" id="KW-1185">Reference proteome</keyword>
<comment type="subunit">
    <text evidence="2 4">Homodimer.</text>
</comment>
<dbReference type="InterPro" id="IPR004265">
    <property type="entry name" value="Dirigent"/>
</dbReference>
<sequence>MAAMLISRRSIQLVLVVAAVVAIAGAVHAAAGETTATTTHIKVYWHDVVSGPSPTAVQVARAATTNSSASFFGAVVVIDDPLTSGPDLNASSPVGRAQGTYVSAGKDKVALLMNMNFVFQSGRYNGSTVAIMGRNEVFAAVREMAVVGGTGVFRWARGYAQARTHTLDMKTGDATVEYNLYISH</sequence>
<evidence type="ECO:0000256" key="4">
    <source>
        <dbReference type="RuleBase" id="RU363099"/>
    </source>
</evidence>
<keyword evidence="4" id="KW-0732">Signal</keyword>
<dbReference type="Proteomes" id="UP000026961">
    <property type="component" value="Chromosome 12"/>
</dbReference>
<dbReference type="AlphaFoldDB" id="A0A0E0BPP9"/>
<comment type="subcellular location">
    <subcellularLocation>
        <location evidence="4">Secreted</location>
        <location evidence="4">Extracellular space</location>
        <location evidence="4">Apoplast</location>
    </subcellularLocation>
</comment>
<accession>A0A0E0BPP9</accession>
<evidence type="ECO:0000256" key="2">
    <source>
        <dbReference type="ARBA" id="ARBA00011738"/>
    </source>
</evidence>
<dbReference type="eggNOG" id="ENOG502RXST">
    <property type="taxonomic scope" value="Eukaryota"/>
</dbReference>
<dbReference type="STRING" id="40148.A0A0E0BPP9"/>
<dbReference type="HOGENOM" id="CLU_087111_2_0_1"/>
<feature type="signal peptide" evidence="4">
    <location>
        <begin position="1"/>
        <end position="29"/>
    </location>
</feature>
<reference evidence="5" key="1">
    <citation type="submission" date="2015-04" db="UniProtKB">
        <authorList>
            <consortium name="EnsemblPlants"/>
        </authorList>
    </citation>
    <scope>IDENTIFICATION</scope>
</reference>
<dbReference type="GO" id="GO:0048046">
    <property type="term" value="C:apoplast"/>
    <property type="evidence" value="ECO:0007669"/>
    <property type="project" value="UniProtKB-SubCell"/>
</dbReference>